<comment type="catalytic activity">
    <reaction evidence="1">
        <text>O-phospho-L-seryl-[protein] + H2O = L-seryl-[protein] + phosphate</text>
        <dbReference type="Rhea" id="RHEA:20629"/>
        <dbReference type="Rhea" id="RHEA-COMP:9863"/>
        <dbReference type="Rhea" id="RHEA-COMP:11604"/>
        <dbReference type="ChEBI" id="CHEBI:15377"/>
        <dbReference type="ChEBI" id="CHEBI:29999"/>
        <dbReference type="ChEBI" id="CHEBI:43474"/>
        <dbReference type="ChEBI" id="CHEBI:83421"/>
        <dbReference type="EC" id="3.1.3.16"/>
    </reaction>
</comment>
<evidence type="ECO:0000313" key="5">
    <source>
        <dbReference type="Proteomes" id="UP000037923"/>
    </source>
</evidence>
<feature type="region of interest" description="Disordered" evidence="2">
    <location>
        <begin position="153"/>
        <end position="174"/>
    </location>
</feature>
<dbReference type="RefSeq" id="XP_015659382.1">
    <property type="nucleotide sequence ID" value="XM_015801981.1"/>
</dbReference>
<dbReference type="SUPFAM" id="SSF81606">
    <property type="entry name" value="PP2C-like"/>
    <property type="match status" value="1"/>
</dbReference>
<evidence type="ECO:0000256" key="2">
    <source>
        <dbReference type="SAM" id="MobiDB-lite"/>
    </source>
</evidence>
<comment type="catalytic activity">
    <reaction evidence="1">
        <text>O-phospho-L-threonyl-[protein] + H2O = L-threonyl-[protein] + phosphate</text>
        <dbReference type="Rhea" id="RHEA:47004"/>
        <dbReference type="Rhea" id="RHEA-COMP:11060"/>
        <dbReference type="Rhea" id="RHEA-COMP:11605"/>
        <dbReference type="ChEBI" id="CHEBI:15377"/>
        <dbReference type="ChEBI" id="CHEBI:30013"/>
        <dbReference type="ChEBI" id="CHEBI:43474"/>
        <dbReference type="ChEBI" id="CHEBI:61977"/>
        <dbReference type="EC" id="3.1.3.16"/>
    </reaction>
</comment>
<organism evidence="4 5">
    <name type="scientific">Leptomonas pyrrhocoris</name>
    <name type="common">Firebug parasite</name>
    <dbReference type="NCBI Taxonomy" id="157538"/>
    <lineage>
        <taxon>Eukaryota</taxon>
        <taxon>Discoba</taxon>
        <taxon>Euglenozoa</taxon>
        <taxon>Kinetoplastea</taxon>
        <taxon>Metakinetoplastina</taxon>
        <taxon>Trypanosomatida</taxon>
        <taxon>Trypanosomatidae</taxon>
        <taxon>Leishmaniinae</taxon>
        <taxon>Leptomonas</taxon>
    </lineage>
</organism>
<comment type="similarity">
    <text evidence="1">Belongs to the PP2C family.</text>
</comment>
<sequence length="408" mass="44332">MLRKHGWRLGRKLSFYYRNVSTVPEPKKAELGGEDAFLSLHNVQAVLDGVSWWKENTGVTAGLYSAALARTMYEYIEDELLGDTPASSFRLLEGSSESCKHGDVFGTCTALVATLQEPRVEIQTKDQYEVVLLEGPSLRLPDNIAVATAAALPPKSGDGVQEEDGGESGTGLTSSVVEVPTTADLQTAFSHFRRTDDAENYLLDIAYVGDCTVMIIRGGKVVYTTVEQSHSLDYPFQLGTGSADTPKDGVRRLVPVEKGDVIVMGSDGVFDNLYPAQIAAALWPPLEQVYRQHGYVQLPGDEPGKAEAMLRRHSRSGNLRALLVDDIMAALKVGSDAVMRDAAVVANDVHCDSPYASKCIEQGALFEGGKPDDMTLLASVVGEYDDENSGERFSNSETAYPPPYRDWP</sequence>
<evidence type="ECO:0000313" key="4">
    <source>
        <dbReference type="EMBL" id="KPA80943.1"/>
    </source>
</evidence>
<protein>
    <recommendedName>
        <fullName evidence="1">Protein phosphatase</fullName>
        <ecNumber evidence="1">3.1.3.16</ecNumber>
    </recommendedName>
</protein>
<keyword evidence="1" id="KW-0464">Manganese</keyword>
<dbReference type="GO" id="GO:0046872">
    <property type="term" value="F:metal ion binding"/>
    <property type="evidence" value="ECO:0007669"/>
    <property type="project" value="UniProtKB-UniRule"/>
</dbReference>
<keyword evidence="1" id="KW-0460">Magnesium</keyword>
<comment type="cofactor">
    <cofactor evidence="1">
        <name>Mg(2+)</name>
        <dbReference type="ChEBI" id="CHEBI:18420"/>
    </cofactor>
</comment>
<reference evidence="4 5" key="1">
    <citation type="submission" date="2015-07" db="EMBL/GenBank/DDBJ databases">
        <title>High-quality genome of monoxenous trypanosomatid Leptomonas pyrrhocoris.</title>
        <authorList>
            <person name="Flegontov P."/>
            <person name="Butenko A."/>
            <person name="Firsov S."/>
            <person name="Vlcek C."/>
            <person name="Logacheva M.D."/>
            <person name="Field M."/>
            <person name="Filatov D."/>
            <person name="Flegontova O."/>
            <person name="Gerasimov E."/>
            <person name="Jackson A.P."/>
            <person name="Kelly S."/>
            <person name="Opperdoes F."/>
            <person name="O'Reilly A."/>
            <person name="Votypka J."/>
            <person name="Yurchenko V."/>
            <person name="Lukes J."/>
        </authorList>
    </citation>
    <scope>NUCLEOTIDE SEQUENCE [LARGE SCALE GENOMIC DNA]</scope>
    <source>
        <strain evidence="4">H10</strain>
    </source>
</reference>
<dbReference type="VEuPathDB" id="TriTrypDB:LpyrH10_07_1450"/>
<dbReference type="OMA" id="CDSPYAS"/>
<dbReference type="Gene3D" id="3.60.40.10">
    <property type="entry name" value="PPM-type phosphatase domain"/>
    <property type="match status" value="1"/>
</dbReference>
<evidence type="ECO:0000256" key="1">
    <source>
        <dbReference type="RuleBase" id="RU366020"/>
    </source>
</evidence>
<evidence type="ECO:0000259" key="3">
    <source>
        <dbReference type="PROSITE" id="PS51746"/>
    </source>
</evidence>
<dbReference type="InterPro" id="IPR001932">
    <property type="entry name" value="PPM-type_phosphatase-like_dom"/>
</dbReference>
<feature type="domain" description="PPM-type phosphatase" evidence="3">
    <location>
        <begin position="20"/>
        <end position="381"/>
    </location>
</feature>
<comment type="caution">
    <text evidence="4">The sequence shown here is derived from an EMBL/GenBank/DDBJ whole genome shotgun (WGS) entry which is preliminary data.</text>
</comment>
<keyword evidence="1" id="KW-0378">Hydrolase</keyword>
<keyword evidence="1" id="KW-0479">Metal-binding</keyword>
<gene>
    <name evidence="4" type="ORF">ABB37_04338</name>
</gene>
<dbReference type="PROSITE" id="PS51746">
    <property type="entry name" value="PPM_2"/>
    <property type="match status" value="1"/>
</dbReference>
<dbReference type="PANTHER" id="PTHR12320:SF60">
    <property type="entry name" value="PROTEIN PHOSPHATASE 2C 26-RELATED"/>
    <property type="match status" value="1"/>
</dbReference>
<dbReference type="EC" id="3.1.3.16" evidence="1"/>
<feature type="region of interest" description="Disordered" evidence="2">
    <location>
        <begin position="386"/>
        <end position="408"/>
    </location>
</feature>
<dbReference type="InterPro" id="IPR036457">
    <property type="entry name" value="PPM-type-like_dom_sf"/>
</dbReference>
<dbReference type="PANTHER" id="PTHR12320">
    <property type="entry name" value="PROTEIN PHOSPHATASE 2C"/>
    <property type="match status" value="1"/>
</dbReference>
<accession>A0A0M9G2J7</accession>
<dbReference type="GO" id="GO:0004722">
    <property type="term" value="F:protein serine/threonine phosphatase activity"/>
    <property type="evidence" value="ECO:0007669"/>
    <property type="project" value="UniProtKB-EC"/>
</dbReference>
<dbReference type="AlphaFoldDB" id="A0A0M9G2J7"/>
<proteinExistence type="inferred from homology"/>
<comment type="cofactor">
    <cofactor evidence="1">
        <name>Mn(2+)</name>
        <dbReference type="ChEBI" id="CHEBI:29035"/>
    </cofactor>
</comment>
<dbReference type="EMBL" id="LGTL01000007">
    <property type="protein sequence ID" value="KPA80943.1"/>
    <property type="molecule type" value="Genomic_DNA"/>
</dbReference>
<name>A0A0M9G2J7_LEPPY</name>
<dbReference type="InterPro" id="IPR039123">
    <property type="entry name" value="PPTC7"/>
</dbReference>
<keyword evidence="1" id="KW-0904">Protein phosphatase</keyword>
<dbReference type="GeneID" id="26904629"/>
<dbReference type="Proteomes" id="UP000037923">
    <property type="component" value="Unassembled WGS sequence"/>
</dbReference>
<keyword evidence="5" id="KW-1185">Reference proteome</keyword>
<dbReference type="OrthoDB" id="60843at2759"/>